<dbReference type="KEGG" id="tsy:THSYN_12225"/>
<dbReference type="Proteomes" id="UP000232638">
    <property type="component" value="Chromosome"/>
</dbReference>
<comment type="subunit">
    <text evidence="1">Homodimer.</text>
</comment>
<accession>A0A2K8U9D7</accession>
<dbReference type="GO" id="GO:0009279">
    <property type="term" value="C:cell outer membrane"/>
    <property type="evidence" value="ECO:0007669"/>
    <property type="project" value="UniProtKB-SubCell"/>
</dbReference>
<dbReference type="EMBL" id="CP020370">
    <property type="protein sequence ID" value="AUB81651.1"/>
    <property type="molecule type" value="Genomic_DNA"/>
</dbReference>
<dbReference type="EC" id="3.1.1.77" evidence="1"/>
<dbReference type="OrthoDB" id="9797122at2"/>
<organism evidence="3 4">
    <name type="scientific">Candidatus Thiodictyon syntrophicum</name>
    <dbReference type="NCBI Taxonomy" id="1166950"/>
    <lineage>
        <taxon>Bacteria</taxon>
        <taxon>Pseudomonadati</taxon>
        <taxon>Pseudomonadota</taxon>
        <taxon>Gammaproteobacteria</taxon>
        <taxon>Chromatiales</taxon>
        <taxon>Chromatiaceae</taxon>
        <taxon>Thiodictyon</taxon>
    </lineage>
</organism>
<evidence type="ECO:0000256" key="2">
    <source>
        <dbReference type="PIRSR" id="PIRSR029681-2"/>
    </source>
</evidence>
<dbReference type="Pfam" id="PF09411">
    <property type="entry name" value="PagL"/>
    <property type="match status" value="1"/>
</dbReference>
<dbReference type="AlphaFoldDB" id="A0A2K8U9D7"/>
<protein>
    <recommendedName>
        <fullName evidence="1">Lipid A deacylase</fullName>
        <ecNumber evidence="1">3.1.1.77</ecNumber>
    </recommendedName>
    <alternativeName>
        <fullName evidence="1">LPS 3-O-deacylase</fullName>
    </alternativeName>
    <alternativeName>
        <fullName evidence="1">Outer membrane enzyme</fullName>
    </alternativeName>
</protein>
<dbReference type="Gene3D" id="2.40.160.20">
    <property type="match status" value="1"/>
</dbReference>
<keyword evidence="1" id="KW-0998">Cell outer membrane</keyword>
<comment type="subcellular location">
    <subcellularLocation>
        <location evidence="1">Cell outer membrane</location>
        <topology evidence="1">Multi-pass membrane protein</topology>
    </subcellularLocation>
</comment>
<evidence type="ECO:0000313" key="4">
    <source>
        <dbReference type="Proteomes" id="UP000232638"/>
    </source>
</evidence>
<name>A0A2K8U9D7_9GAMM</name>
<keyword evidence="1" id="KW-0472">Membrane</keyword>
<comment type="similarity">
    <text evidence="1">Belongs to the PagL family.</text>
</comment>
<sequence length="194" mass="22118">MSCIDDNKNYASLTHPFNLFVILTLTAAPSCAVDSVSFEVGRSFATHHAPTELARIGAQWKWKKSWRISDHWSLGGYWEVAVGYWRTLDRLVDHEVTDVSLTPVFRLQRVSTQFGVIPYVELAIGAHLLSDKDISDRIRFSTSFQFADQVAVGFRFGARGQYDLSYCMQHLSNAGIDHPNPGINFQQLRFQYHF</sequence>
<gene>
    <name evidence="3" type="ORF">THSYN_12225</name>
</gene>
<feature type="site" description="Critical for activity" evidence="2">
    <location>
        <position position="173"/>
    </location>
</feature>
<dbReference type="PIRSF" id="PIRSF029681">
    <property type="entry name" value="PagL"/>
    <property type="match status" value="1"/>
</dbReference>
<comment type="function">
    <text evidence="1">Has lipid A 3-O-deacylase activity. Hydrolyzes the ester bond at the 3 position of lipid A, a bioactive component of lipopolysaccharide (LPS), thereby releasing the primary fatty acyl moiety.</text>
</comment>
<evidence type="ECO:0000256" key="1">
    <source>
        <dbReference type="PIRNR" id="PIRNR029681"/>
    </source>
</evidence>
<proteinExistence type="inferred from homology"/>
<dbReference type="RefSeq" id="WP_100919414.1">
    <property type="nucleotide sequence ID" value="NZ_CP020370.1"/>
</dbReference>
<evidence type="ECO:0000313" key="3">
    <source>
        <dbReference type="EMBL" id="AUB81651.1"/>
    </source>
</evidence>
<dbReference type="InterPro" id="IPR018550">
    <property type="entry name" value="Lipid-A_deacylase-rel"/>
</dbReference>
<comment type="catalytic activity">
    <reaction evidence="1">
        <text>a 3-(acyloxy)acyl derivative of bacterial toxin + H2O = a 3-hydroxyacyl derivative of bacterial toxin + a fatty acid + H(+)</text>
        <dbReference type="Rhea" id="RHEA:12032"/>
        <dbReference type="ChEBI" id="CHEBI:15377"/>
        <dbReference type="ChEBI" id="CHEBI:15378"/>
        <dbReference type="ChEBI" id="CHEBI:28868"/>
        <dbReference type="ChEBI" id="CHEBI:136853"/>
        <dbReference type="ChEBI" id="CHEBI:140675"/>
        <dbReference type="EC" id="3.1.1.77"/>
    </reaction>
</comment>
<dbReference type="GO" id="GO:0050528">
    <property type="term" value="F:acyloxyacyl hydrolase activity"/>
    <property type="evidence" value="ECO:0007669"/>
    <property type="project" value="UniProtKB-EC"/>
</dbReference>
<keyword evidence="4" id="KW-1185">Reference proteome</keyword>
<keyword evidence="1" id="KW-0378">Hydrolase</keyword>
<reference evidence="3 4" key="1">
    <citation type="submission" date="2017-03" db="EMBL/GenBank/DDBJ databases">
        <title>Complete genome sequence of Candidatus 'Thiodictyon syntrophicum' sp. nov. strain Cad16T, a photolithoautotroph purple sulfur bacterium isolated from an alpine meromictic lake.</title>
        <authorList>
            <person name="Luedin S.M."/>
            <person name="Pothier J.F."/>
            <person name="Danza F."/>
            <person name="Storelli N."/>
            <person name="Wittwer M."/>
            <person name="Tonolla M."/>
        </authorList>
    </citation>
    <scope>NUCLEOTIDE SEQUENCE [LARGE SCALE GENOMIC DNA]</scope>
    <source>
        <strain evidence="3 4">Cad16T</strain>
    </source>
</reference>